<proteinExistence type="inferred from homology"/>
<evidence type="ECO:0000256" key="4">
    <source>
        <dbReference type="ARBA" id="ARBA00022448"/>
    </source>
</evidence>
<dbReference type="AlphaFoldDB" id="A0A067K889"/>
<evidence type="ECO:0000256" key="13">
    <source>
        <dbReference type="SAM" id="MobiDB-lite"/>
    </source>
</evidence>
<dbReference type="GO" id="GO:0035145">
    <property type="term" value="C:exon-exon junction complex"/>
    <property type="evidence" value="ECO:0007669"/>
    <property type="project" value="InterPro"/>
</dbReference>
<dbReference type="GO" id="GO:0003729">
    <property type="term" value="F:mRNA binding"/>
    <property type="evidence" value="ECO:0007669"/>
    <property type="project" value="InterPro"/>
</dbReference>
<evidence type="ECO:0000256" key="5">
    <source>
        <dbReference type="ARBA" id="ARBA00022490"/>
    </source>
</evidence>
<sequence>MANAKQEVEPCYDSDSGDSWSPLDLLRIEATDDDDIDSKEEKRALRTGRSSRFGFDDELHGAGGAPEEDDEDKEALGVEEEEDESSGEEAVEELEDEFEEVEPLEAAEVGRQRYAEEEEKEKDKEAVTIPRTGAFYMHDDRCQGSGRGRRMNLGSKNLQELKDEKKWPHGKFQEMMRKDPENKKFNAYTKVQNFSDSHHQGYYKNKSRGCDVNANQFIPDDNNNYQGLSSRIVRGRGPMKYKPLNSSNDVDRPGNMELRKSPGIKSKADSARTLSDTSQADSDSLASKKKHHHATSSKPDISVANKRNVQPRFLGYDACMPHYKEYMQGNSVDDYFERNRLSAQESIFPVVEHRYTGLPLQPSVTTYPDSSQLRSKARDCPLHPLMIHHSPTSSNAVDNHVVQQTPLGSRCCCPYQAYTQQLTSHSAMQFGDQHLGHLSDHVDDRAVGRSMIQPQAGLGNSEMTRMNLGRKNFRDLKDEKKWPHDKFEEMMRKDSENKKFNAYAKVQNFSDSHHQGYYNNKSRGRDVKANRFIPNDNNNNQGPSSRIVRGGGHVKYKPLNSSNDVDPPGNMELRKSPGIKSNADSARTWSDTSQADSDSLASKKKHYHATSSKPDISVANKRNVQPSLPGYDACIPHYKAYMQGNNVDDYFERNRLSAQESIFPVVEHHHTVLPLQSSVTTYPDSSQLRSQARDCPLHPLMIHHSPTSSNAADRHNHVVQQTPLGSRCCCPLQAYTQQLTSHSGIESQGSFKAPIPIGLDLGQNPKLYACAISHNDCNYSMQFGNQHLGHLSDHVDDRAVTRYMIQPQVGLGNSEMTRSKNILESPFEMVLLQDIQTLLAFFCSAGASASRLSQGNKSQDETEVLDDTDGSQKMKPQR</sequence>
<evidence type="ECO:0000256" key="11">
    <source>
        <dbReference type="ARBA" id="ARBA00023187"/>
    </source>
</evidence>
<keyword evidence="8" id="KW-0810">Translation regulation</keyword>
<organism evidence="15 16">
    <name type="scientific">Jatropha curcas</name>
    <name type="common">Barbados nut</name>
    <dbReference type="NCBI Taxonomy" id="180498"/>
    <lineage>
        <taxon>Eukaryota</taxon>
        <taxon>Viridiplantae</taxon>
        <taxon>Streptophyta</taxon>
        <taxon>Embryophyta</taxon>
        <taxon>Tracheophyta</taxon>
        <taxon>Spermatophyta</taxon>
        <taxon>Magnoliopsida</taxon>
        <taxon>eudicotyledons</taxon>
        <taxon>Gunneridae</taxon>
        <taxon>Pentapetalae</taxon>
        <taxon>rosids</taxon>
        <taxon>fabids</taxon>
        <taxon>Malpighiales</taxon>
        <taxon>Euphorbiaceae</taxon>
        <taxon>Crotonoideae</taxon>
        <taxon>Jatropheae</taxon>
        <taxon>Jatropha</taxon>
    </lineage>
</organism>
<evidence type="ECO:0000256" key="12">
    <source>
        <dbReference type="ARBA" id="ARBA00023242"/>
    </source>
</evidence>
<evidence type="ECO:0000256" key="3">
    <source>
        <dbReference type="ARBA" id="ARBA00009548"/>
    </source>
</evidence>
<feature type="domain" description="Btz" evidence="14">
    <location>
        <begin position="94"/>
        <end position="189"/>
    </location>
</feature>
<evidence type="ECO:0000256" key="1">
    <source>
        <dbReference type="ARBA" id="ARBA00004123"/>
    </source>
</evidence>
<evidence type="ECO:0000256" key="8">
    <source>
        <dbReference type="ARBA" id="ARBA00022845"/>
    </source>
</evidence>
<keyword evidence="7" id="KW-0509">mRNA transport</keyword>
<evidence type="ECO:0000256" key="10">
    <source>
        <dbReference type="ARBA" id="ARBA00023161"/>
    </source>
</evidence>
<accession>A0A067K889</accession>
<dbReference type="GO" id="GO:0008380">
    <property type="term" value="P:RNA splicing"/>
    <property type="evidence" value="ECO:0007669"/>
    <property type="project" value="UniProtKB-KW"/>
</dbReference>
<dbReference type="OrthoDB" id="852344at2759"/>
<feature type="compositionally biased region" description="Basic and acidic residues" evidence="13">
    <location>
        <begin position="249"/>
        <end position="270"/>
    </location>
</feature>
<feature type="region of interest" description="Disordered" evidence="13">
    <location>
        <begin position="511"/>
        <end position="622"/>
    </location>
</feature>
<dbReference type="GO" id="GO:0005737">
    <property type="term" value="C:cytoplasm"/>
    <property type="evidence" value="ECO:0007669"/>
    <property type="project" value="UniProtKB-SubCell"/>
</dbReference>
<reference evidence="15 16" key="1">
    <citation type="journal article" date="2014" name="PLoS ONE">
        <title>Global Analysis of Gene Expression Profiles in Physic Nut (Jatropha curcas L.) Seedlings Exposed to Salt Stress.</title>
        <authorList>
            <person name="Zhang L."/>
            <person name="Zhang C."/>
            <person name="Wu P."/>
            <person name="Chen Y."/>
            <person name="Li M."/>
            <person name="Jiang H."/>
            <person name="Wu G."/>
        </authorList>
    </citation>
    <scope>NUCLEOTIDE SEQUENCE [LARGE SCALE GENOMIC DNA]</scope>
    <source>
        <strain evidence="16">cv. GZQX0401</strain>
        <tissue evidence="15">Young leaves</tissue>
    </source>
</reference>
<dbReference type="Pfam" id="PF09405">
    <property type="entry name" value="Btz"/>
    <property type="match status" value="1"/>
</dbReference>
<feature type="region of interest" description="Disordered" evidence="13">
    <location>
        <begin position="1"/>
        <end position="130"/>
    </location>
</feature>
<feature type="region of interest" description="Disordered" evidence="13">
    <location>
        <begin position="221"/>
        <end position="306"/>
    </location>
</feature>
<keyword evidence="6" id="KW-0507">mRNA processing</keyword>
<feature type="compositionally biased region" description="Polar residues" evidence="13">
    <location>
        <begin position="582"/>
        <end position="600"/>
    </location>
</feature>
<keyword evidence="16" id="KW-1185">Reference proteome</keyword>
<dbReference type="GO" id="GO:0000184">
    <property type="term" value="P:nuclear-transcribed mRNA catabolic process, nonsense-mediated decay"/>
    <property type="evidence" value="ECO:0007669"/>
    <property type="project" value="UniProtKB-KW"/>
</dbReference>
<dbReference type="InterPro" id="IPR018545">
    <property type="entry name" value="Btz_dom"/>
</dbReference>
<evidence type="ECO:0000256" key="9">
    <source>
        <dbReference type="ARBA" id="ARBA00022884"/>
    </source>
</evidence>
<keyword evidence="11" id="KW-0508">mRNA splicing</keyword>
<dbReference type="PANTHER" id="PTHR46837">
    <property type="entry name" value="PROTEIN MLN51 HOMOLOG"/>
    <property type="match status" value="1"/>
</dbReference>
<feature type="compositionally biased region" description="Acidic residues" evidence="13">
    <location>
        <begin position="66"/>
        <end position="105"/>
    </location>
</feature>
<keyword evidence="5" id="KW-0963">Cytoplasm</keyword>
<gene>
    <name evidence="15" type="ORF">JCGZ_13232</name>
</gene>
<feature type="compositionally biased region" description="Basic and acidic residues" evidence="13">
    <location>
        <begin position="108"/>
        <end position="126"/>
    </location>
</feature>
<keyword evidence="4" id="KW-0813">Transport</keyword>
<dbReference type="EMBL" id="KK914582">
    <property type="protein sequence ID" value="KDP32307.1"/>
    <property type="molecule type" value="Genomic_DNA"/>
</dbReference>
<evidence type="ECO:0000256" key="2">
    <source>
        <dbReference type="ARBA" id="ARBA00004496"/>
    </source>
</evidence>
<evidence type="ECO:0000313" key="15">
    <source>
        <dbReference type="EMBL" id="KDP32307.1"/>
    </source>
</evidence>
<protein>
    <recommendedName>
        <fullName evidence="14">Btz domain-containing protein</fullName>
    </recommendedName>
</protein>
<keyword evidence="10" id="KW-0866">Nonsense-mediated mRNA decay</keyword>
<dbReference type="GO" id="GO:0006397">
    <property type="term" value="P:mRNA processing"/>
    <property type="evidence" value="ECO:0007669"/>
    <property type="project" value="UniProtKB-KW"/>
</dbReference>
<dbReference type="STRING" id="180498.A0A067K889"/>
<dbReference type="Proteomes" id="UP000027138">
    <property type="component" value="Unassembled WGS sequence"/>
</dbReference>
<dbReference type="GO" id="GO:0051028">
    <property type="term" value="P:mRNA transport"/>
    <property type="evidence" value="ECO:0007669"/>
    <property type="project" value="UniProtKB-KW"/>
</dbReference>
<feature type="region of interest" description="Disordered" evidence="13">
    <location>
        <begin position="851"/>
        <end position="878"/>
    </location>
</feature>
<feature type="compositionally biased region" description="Polar residues" evidence="13">
    <location>
        <begin position="609"/>
        <end position="622"/>
    </location>
</feature>
<evidence type="ECO:0000256" key="6">
    <source>
        <dbReference type="ARBA" id="ARBA00022664"/>
    </source>
</evidence>
<name>A0A067K889_JATCU</name>
<dbReference type="PANTHER" id="PTHR46837:SF5">
    <property type="entry name" value="PROTEIN MLN51 HOMOLOG"/>
    <property type="match status" value="1"/>
</dbReference>
<evidence type="ECO:0000259" key="14">
    <source>
        <dbReference type="Pfam" id="PF09405"/>
    </source>
</evidence>
<evidence type="ECO:0000313" key="16">
    <source>
        <dbReference type="Proteomes" id="UP000027138"/>
    </source>
</evidence>
<keyword evidence="9" id="KW-0694">RNA-binding</keyword>
<evidence type="ECO:0000256" key="7">
    <source>
        <dbReference type="ARBA" id="ARBA00022816"/>
    </source>
</evidence>
<keyword evidence="12" id="KW-0539">Nucleus</keyword>
<dbReference type="InterPro" id="IPR044796">
    <property type="entry name" value="MLN51_plant"/>
</dbReference>
<dbReference type="GO" id="GO:0006417">
    <property type="term" value="P:regulation of translation"/>
    <property type="evidence" value="ECO:0007669"/>
    <property type="project" value="UniProtKB-KW"/>
</dbReference>
<comment type="similarity">
    <text evidence="3">Belongs to the CASC3 family.</text>
</comment>
<feature type="compositionally biased region" description="Polar residues" evidence="13">
    <location>
        <begin position="535"/>
        <end position="544"/>
    </location>
</feature>
<comment type="subcellular location">
    <subcellularLocation>
        <location evidence="2">Cytoplasm</location>
    </subcellularLocation>
    <subcellularLocation>
        <location evidence="1">Nucleus</location>
    </subcellularLocation>
</comment>